<proteinExistence type="inferred from homology"/>
<evidence type="ECO:0000313" key="8">
    <source>
        <dbReference type="Proteomes" id="UP000230405"/>
    </source>
</evidence>
<dbReference type="PANTHER" id="PTHR43578">
    <property type="entry name" value="NADH-QUINONE OXIDOREDUCTASE SUBUNIT F"/>
    <property type="match status" value="1"/>
</dbReference>
<keyword evidence="4" id="KW-0408">Iron</keyword>
<dbReference type="SUPFAM" id="SSF142019">
    <property type="entry name" value="Nqo1 FMN-binding domain-like"/>
    <property type="match status" value="1"/>
</dbReference>
<gene>
    <name evidence="7" type="ORF">COX77_02055</name>
</gene>
<dbReference type="GO" id="GO:0010181">
    <property type="term" value="F:FMN binding"/>
    <property type="evidence" value="ECO:0007669"/>
    <property type="project" value="InterPro"/>
</dbReference>
<dbReference type="Proteomes" id="UP000230405">
    <property type="component" value="Unassembled WGS sequence"/>
</dbReference>
<evidence type="ECO:0000256" key="3">
    <source>
        <dbReference type="ARBA" id="ARBA00022723"/>
    </source>
</evidence>
<dbReference type="Pfam" id="PF01512">
    <property type="entry name" value="Complex1_51K"/>
    <property type="match status" value="1"/>
</dbReference>
<comment type="caution">
    <text evidence="7">The sequence shown here is derived from an EMBL/GenBank/DDBJ whole genome shotgun (WGS) entry which is preliminary data.</text>
</comment>
<dbReference type="AlphaFoldDB" id="A0A2M7VFB0"/>
<evidence type="ECO:0000256" key="1">
    <source>
        <dbReference type="ARBA" id="ARBA00007523"/>
    </source>
</evidence>
<dbReference type="InterPro" id="IPR019575">
    <property type="entry name" value="Nuop51_4Fe4S-bd"/>
</dbReference>
<dbReference type="InterPro" id="IPR037207">
    <property type="entry name" value="Nuop51_4Fe4S-bd_sf"/>
</dbReference>
<dbReference type="Pfam" id="PF10589">
    <property type="entry name" value="NADH_4Fe-4S"/>
    <property type="match status" value="1"/>
</dbReference>
<comment type="similarity">
    <text evidence="1">Belongs to the complex I 51 kDa subunit family.</text>
</comment>
<keyword evidence="5" id="KW-0411">Iron-sulfur</keyword>
<feature type="domain" description="NADH-ubiquinone oxidoreductase 51kDa subunit iron-sulphur binding" evidence="6">
    <location>
        <begin position="256"/>
        <end position="294"/>
    </location>
</feature>
<dbReference type="InterPro" id="IPR037225">
    <property type="entry name" value="Nuo51_FMN-bd_sf"/>
</dbReference>
<evidence type="ECO:0000256" key="5">
    <source>
        <dbReference type="ARBA" id="ARBA00023014"/>
    </source>
</evidence>
<evidence type="ECO:0000256" key="4">
    <source>
        <dbReference type="ARBA" id="ARBA00023004"/>
    </source>
</evidence>
<dbReference type="Gene3D" id="1.20.1440.230">
    <property type="entry name" value="NADH-ubiquinone oxidoreductase 51kDa subunit, iron-sulphur binding domain"/>
    <property type="match status" value="1"/>
</dbReference>
<keyword evidence="3" id="KW-0479">Metal-binding</keyword>
<dbReference type="InterPro" id="IPR011538">
    <property type="entry name" value="Nuo51_FMN-bd"/>
</dbReference>
<evidence type="ECO:0000259" key="6">
    <source>
        <dbReference type="SMART" id="SM00928"/>
    </source>
</evidence>
<dbReference type="Gene3D" id="3.40.50.11540">
    <property type="entry name" value="NADH-ubiquinone oxidoreductase 51kDa subunit"/>
    <property type="match status" value="1"/>
</dbReference>
<accession>A0A2M7VFB0</accession>
<keyword evidence="2" id="KW-0004">4Fe-4S</keyword>
<protein>
    <recommendedName>
        <fullName evidence="6">NADH-ubiquinone oxidoreductase 51kDa subunit iron-sulphur binding domain-containing protein</fullName>
    </recommendedName>
</protein>
<dbReference type="PANTHER" id="PTHR43578:SF3">
    <property type="entry name" value="NADH-QUINONE OXIDOREDUCTASE SUBUNIT F"/>
    <property type="match status" value="1"/>
</dbReference>
<evidence type="ECO:0000256" key="2">
    <source>
        <dbReference type="ARBA" id="ARBA00022485"/>
    </source>
</evidence>
<organism evidence="7 8">
    <name type="scientific">Candidatus Komeilibacteria bacterium CG_4_10_14_0_2_um_filter_37_10</name>
    <dbReference type="NCBI Taxonomy" id="1974470"/>
    <lineage>
        <taxon>Bacteria</taxon>
        <taxon>Candidatus Komeiliibacteriota</taxon>
    </lineage>
</organism>
<evidence type="ECO:0000313" key="7">
    <source>
        <dbReference type="EMBL" id="PIZ99270.1"/>
    </source>
</evidence>
<dbReference type="InterPro" id="IPR001949">
    <property type="entry name" value="NADH-UbQ_OxRdtase_51kDa_CS"/>
</dbReference>
<dbReference type="GO" id="GO:0046872">
    <property type="term" value="F:metal ion binding"/>
    <property type="evidence" value="ECO:0007669"/>
    <property type="project" value="UniProtKB-KW"/>
</dbReference>
<sequence>MKQNIIALLQKNQIIGRGGACFPTALKWQSVKKAKGKRKIVVVNASEGELGLFKDIYILENYLDQVFIGLQTALDYLNSTEVFFNLNKKYYSKISKSLMRLVEQYQASGYQITIYQEEPSYIGGEETTLLNSIEGKRRQPRIRPPYPAENGLFGCPTLVQNVETFYDIAQVAQGKYENKRFYCLSGKIKKRGVYHLANDLSISEILKITNNYPDFSFIAQIGGSASGLVLRDDQLAKQKMIGAGSIEIYPLTIKPHELLYKWFDFYQQESCGHCTPCRFGSYQLWQQIRKKKDIDWEATLALVNLMQKTSFCGLGSSLAQAVNSYYQNVINYYAS</sequence>
<reference evidence="8" key="1">
    <citation type="submission" date="2017-09" db="EMBL/GenBank/DDBJ databases">
        <title>Depth-based differentiation of microbial function through sediment-hosted aquifers and enrichment of novel symbionts in the deep terrestrial subsurface.</title>
        <authorList>
            <person name="Probst A.J."/>
            <person name="Ladd B."/>
            <person name="Jarett J.K."/>
            <person name="Geller-Mcgrath D.E."/>
            <person name="Sieber C.M.K."/>
            <person name="Emerson J.B."/>
            <person name="Anantharaman K."/>
            <person name="Thomas B.C."/>
            <person name="Malmstrom R."/>
            <person name="Stieglmeier M."/>
            <person name="Klingl A."/>
            <person name="Woyke T."/>
            <person name="Ryan C.M."/>
            <person name="Banfield J.F."/>
        </authorList>
    </citation>
    <scope>NUCLEOTIDE SEQUENCE [LARGE SCALE GENOMIC DNA]</scope>
</reference>
<dbReference type="GO" id="GO:0008137">
    <property type="term" value="F:NADH dehydrogenase (ubiquinone) activity"/>
    <property type="evidence" value="ECO:0007669"/>
    <property type="project" value="InterPro"/>
</dbReference>
<name>A0A2M7VFB0_9BACT</name>
<dbReference type="PROSITE" id="PS00645">
    <property type="entry name" value="COMPLEX1_51K_2"/>
    <property type="match status" value="1"/>
</dbReference>
<dbReference type="SUPFAM" id="SSF140490">
    <property type="entry name" value="Nqo1C-terminal domain-like"/>
    <property type="match status" value="1"/>
</dbReference>
<dbReference type="GO" id="GO:0051539">
    <property type="term" value="F:4 iron, 4 sulfur cluster binding"/>
    <property type="evidence" value="ECO:0007669"/>
    <property type="project" value="UniProtKB-KW"/>
</dbReference>
<dbReference type="SMART" id="SM00928">
    <property type="entry name" value="NADH_4Fe-4S"/>
    <property type="match status" value="1"/>
</dbReference>
<dbReference type="EMBL" id="PFPO01000038">
    <property type="protein sequence ID" value="PIZ99270.1"/>
    <property type="molecule type" value="Genomic_DNA"/>
</dbReference>